<comment type="catalytic activity">
    <reaction evidence="4">
        <text>NAD(+) + H2O = ADP-D-ribose + nicotinamide + H(+)</text>
        <dbReference type="Rhea" id="RHEA:16301"/>
        <dbReference type="ChEBI" id="CHEBI:15377"/>
        <dbReference type="ChEBI" id="CHEBI:15378"/>
        <dbReference type="ChEBI" id="CHEBI:17154"/>
        <dbReference type="ChEBI" id="CHEBI:57540"/>
        <dbReference type="ChEBI" id="CHEBI:57967"/>
        <dbReference type="EC" id="3.2.2.6"/>
    </reaction>
    <physiologicalReaction direction="left-to-right" evidence="4">
        <dbReference type="Rhea" id="RHEA:16302"/>
    </physiologicalReaction>
</comment>
<accession>A0A540M1F8</accession>
<keyword evidence="5" id="KW-0812">Transmembrane</keyword>
<name>A0A540M1F8_MALBA</name>
<dbReference type="GO" id="GO:0061809">
    <property type="term" value="F:NAD+ nucleosidase activity, cyclic ADP-ribose generating"/>
    <property type="evidence" value="ECO:0007669"/>
    <property type="project" value="UniProtKB-EC"/>
</dbReference>
<evidence type="ECO:0000313" key="8">
    <source>
        <dbReference type="Proteomes" id="UP000315295"/>
    </source>
</evidence>
<organism evidence="7 8">
    <name type="scientific">Malus baccata</name>
    <name type="common">Siberian crab apple</name>
    <name type="synonym">Pyrus baccata</name>
    <dbReference type="NCBI Taxonomy" id="106549"/>
    <lineage>
        <taxon>Eukaryota</taxon>
        <taxon>Viridiplantae</taxon>
        <taxon>Streptophyta</taxon>
        <taxon>Embryophyta</taxon>
        <taxon>Tracheophyta</taxon>
        <taxon>Spermatophyta</taxon>
        <taxon>Magnoliopsida</taxon>
        <taxon>eudicotyledons</taxon>
        <taxon>Gunneridae</taxon>
        <taxon>Pentapetalae</taxon>
        <taxon>rosids</taxon>
        <taxon>fabids</taxon>
        <taxon>Rosales</taxon>
        <taxon>Rosaceae</taxon>
        <taxon>Amygdaloideae</taxon>
        <taxon>Maleae</taxon>
        <taxon>Malus</taxon>
    </lineage>
</organism>
<evidence type="ECO:0000256" key="3">
    <source>
        <dbReference type="ARBA" id="ARBA00023027"/>
    </source>
</evidence>
<dbReference type="Proteomes" id="UP000315295">
    <property type="component" value="Unassembled WGS sequence"/>
</dbReference>
<dbReference type="InterPro" id="IPR035897">
    <property type="entry name" value="Toll_tir_struct_dom_sf"/>
</dbReference>
<evidence type="ECO:0000256" key="1">
    <source>
        <dbReference type="ARBA" id="ARBA00011982"/>
    </source>
</evidence>
<dbReference type="AlphaFoldDB" id="A0A540M1F8"/>
<protein>
    <recommendedName>
        <fullName evidence="1">ADP-ribosyl cyclase/cyclic ADP-ribose hydrolase</fullName>
        <ecNumber evidence="1">3.2.2.6</ecNumber>
    </recommendedName>
</protein>
<comment type="caution">
    <text evidence="7">The sequence shown here is derived from an EMBL/GenBank/DDBJ whole genome shotgun (WGS) entry which is preliminary data.</text>
</comment>
<feature type="domain" description="TIR" evidence="6">
    <location>
        <begin position="20"/>
        <end position="199"/>
    </location>
</feature>
<dbReference type="FunFam" id="3.40.50.10140:FF:000007">
    <property type="entry name" value="Disease resistance protein (TIR-NBS-LRR class)"/>
    <property type="match status" value="1"/>
</dbReference>
<dbReference type="SUPFAM" id="SSF52200">
    <property type="entry name" value="Toll/Interleukin receptor TIR domain"/>
    <property type="match status" value="1"/>
</dbReference>
<keyword evidence="8" id="KW-1185">Reference proteome</keyword>
<feature type="transmembrane region" description="Helical" evidence="5">
    <location>
        <begin position="497"/>
        <end position="516"/>
    </location>
</feature>
<dbReference type="PROSITE" id="PS50104">
    <property type="entry name" value="TIR"/>
    <property type="match status" value="1"/>
</dbReference>
<keyword evidence="5" id="KW-1133">Transmembrane helix</keyword>
<evidence type="ECO:0000256" key="5">
    <source>
        <dbReference type="SAM" id="Phobius"/>
    </source>
</evidence>
<sequence>MAFVRTSSGTSSDSNTFRSYSYDIFLSFRGEETRKTFTDHLYTALNNAGFLTFRDDDELEREEDIKPGLQKAIQQSRTSVVVFSKDYASSRWCLDELVLILERKRTTSDYVVLPVFYDVDPSHVWKQTGSVGKAFARIQKNQSPEKVEGWRKALAEIADLAGMVLQNQADGGCDRLESLVGLREVHQIEPIIKKITFQSLEQWCRIDTHDNWNHVDVEGYYKIEPIDRVDGEMIKLLGLCNLESMPAVRMRYPHTYRNPKEVPVQGLYQYGIFSTFFVGDEVTGRFSYTSTKSSLSFIVPLLLASHRIRGLNIFATYANENSNNYVTRFGIAPIMIKVRNKSKGLKWIYSPTFYGIPGDGEDMIWLSHWKMENKTILQCGDEVVVSVITGPRDLFSVKEFGVELMQEHQDKMSTQHNTKSDPNYPYVIGEDLKTWKCRPGIYFLGRWTIADTDDIDILIMDSDEEDTNKEGQEDEPDYTVAKKRAASNNCSLGGWKVRLTAVGFFFALALVGWSSISQKKKRNSSKRPP</sequence>
<keyword evidence="3" id="KW-0520">NAD</keyword>
<dbReference type="PANTHER" id="PTHR32009:SF39">
    <property type="entry name" value="TIR DOMAIN-CONTAINING PROTEIN"/>
    <property type="match status" value="1"/>
</dbReference>
<dbReference type="Pfam" id="PF01582">
    <property type="entry name" value="TIR"/>
    <property type="match status" value="1"/>
</dbReference>
<proteinExistence type="predicted"/>
<dbReference type="Gene3D" id="3.40.50.10140">
    <property type="entry name" value="Toll/interleukin-1 receptor homology (TIR) domain"/>
    <property type="match status" value="1"/>
</dbReference>
<evidence type="ECO:0000256" key="2">
    <source>
        <dbReference type="ARBA" id="ARBA00022801"/>
    </source>
</evidence>
<evidence type="ECO:0000259" key="6">
    <source>
        <dbReference type="PROSITE" id="PS50104"/>
    </source>
</evidence>
<gene>
    <name evidence="7" type="ORF">C1H46_021864</name>
</gene>
<evidence type="ECO:0000256" key="4">
    <source>
        <dbReference type="ARBA" id="ARBA00047304"/>
    </source>
</evidence>
<dbReference type="PANTHER" id="PTHR32009">
    <property type="entry name" value="TMV RESISTANCE PROTEIN N-LIKE"/>
    <property type="match status" value="1"/>
</dbReference>
<dbReference type="EC" id="3.2.2.6" evidence="1"/>
<dbReference type="InterPro" id="IPR000157">
    <property type="entry name" value="TIR_dom"/>
</dbReference>
<dbReference type="SMART" id="SM00255">
    <property type="entry name" value="TIR"/>
    <property type="match status" value="1"/>
</dbReference>
<dbReference type="EMBL" id="VIEB01000391">
    <property type="protein sequence ID" value="TQD92528.1"/>
    <property type="molecule type" value="Genomic_DNA"/>
</dbReference>
<dbReference type="STRING" id="106549.A0A540M1F8"/>
<keyword evidence="2" id="KW-0378">Hydrolase</keyword>
<reference evidence="7 8" key="1">
    <citation type="journal article" date="2019" name="G3 (Bethesda)">
        <title>Sequencing of a Wild Apple (Malus baccata) Genome Unravels the Differences Between Cultivated and Wild Apple Species Regarding Disease Resistance and Cold Tolerance.</title>
        <authorList>
            <person name="Chen X."/>
        </authorList>
    </citation>
    <scope>NUCLEOTIDE SEQUENCE [LARGE SCALE GENOMIC DNA]</scope>
    <source>
        <strain evidence="8">cv. Shandingzi</strain>
        <tissue evidence="7">Leaves</tissue>
    </source>
</reference>
<dbReference type="GO" id="GO:0007165">
    <property type="term" value="P:signal transduction"/>
    <property type="evidence" value="ECO:0007669"/>
    <property type="project" value="InterPro"/>
</dbReference>
<keyword evidence="5" id="KW-0472">Membrane</keyword>
<evidence type="ECO:0000313" key="7">
    <source>
        <dbReference type="EMBL" id="TQD92528.1"/>
    </source>
</evidence>